<feature type="non-terminal residue" evidence="2">
    <location>
        <position position="1"/>
    </location>
</feature>
<feature type="compositionally biased region" description="Polar residues" evidence="1">
    <location>
        <begin position="1"/>
        <end position="10"/>
    </location>
</feature>
<protein>
    <submittedName>
        <fullName evidence="2">Uncharacterized protein</fullName>
    </submittedName>
</protein>
<dbReference type="EMBL" id="UINC01134322">
    <property type="protein sequence ID" value="SVD17794.1"/>
    <property type="molecule type" value="Genomic_DNA"/>
</dbReference>
<feature type="compositionally biased region" description="Basic residues" evidence="1">
    <location>
        <begin position="11"/>
        <end position="27"/>
    </location>
</feature>
<sequence>PGTEATASTSRKTHSKTGLRPNRTRTA</sequence>
<name>A0A382T6M0_9ZZZZ</name>
<reference evidence="2" key="1">
    <citation type="submission" date="2018-05" db="EMBL/GenBank/DDBJ databases">
        <authorList>
            <person name="Lanie J.A."/>
            <person name="Ng W.-L."/>
            <person name="Kazmierczak K.M."/>
            <person name="Andrzejewski T.M."/>
            <person name="Davidsen T.M."/>
            <person name="Wayne K.J."/>
            <person name="Tettelin H."/>
            <person name="Glass J.I."/>
            <person name="Rusch D."/>
            <person name="Podicherti R."/>
            <person name="Tsui H.-C.T."/>
            <person name="Winkler M.E."/>
        </authorList>
    </citation>
    <scope>NUCLEOTIDE SEQUENCE</scope>
</reference>
<gene>
    <name evidence="2" type="ORF">METZ01_LOCUS370648</name>
</gene>
<feature type="region of interest" description="Disordered" evidence="1">
    <location>
        <begin position="1"/>
        <end position="27"/>
    </location>
</feature>
<accession>A0A382T6M0</accession>
<evidence type="ECO:0000256" key="1">
    <source>
        <dbReference type="SAM" id="MobiDB-lite"/>
    </source>
</evidence>
<evidence type="ECO:0000313" key="2">
    <source>
        <dbReference type="EMBL" id="SVD17794.1"/>
    </source>
</evidence>
<dbReference type="AlphaFoldDB" id="A0A382T6M0"/>
<organism evidence="2">
    <name type="scientific">marine metagenome</name>
    <dbReference type="NCBI Taxonomy" id="408172"/>
    <lineage>
        <taxon>unclassified sequences</taxon>
        <taxon>metagenomes</taxon>
        <taxon>ecological metagenomes</taxon>
    </lineage>
</organism>
<proteinExistence type="predicted"/>
<feature type="non-terminal residue" evidence="2">
    <location>
        <position position="27"/>
    </location>
</feature>